<name>A0ABV6M3S5_9ACTN</name>
<reference evidence="1 2" key="1">
    <citation type="submission" date="2024-09" db="EMBL/GenBank/DDBJ databases">
        <authorList>
            <person name="Sun Q."/>
            <person name="Mori K."/>
        </authorList>
    </citation>
    <scope>NUCLEOTIDE SEQUENCE [LARGE SCALE GENOMIC DNA]</scope>
    <source>
        <strain evidence="1 2">TBRC 3947</strain>
    </source>
</reference>
<keyword evidence="2" id="KW-1185">Reference proteome</keyword>
<dbReference type="RefSeq" id="WP_377251657.1">
    <property type="nucleotide sequence ID" value="NZ_JBHLUH010000026.1"/>
</dbReference>
<comment type="caution">
    <text evidence="1">The sequence shown here is derived from an EMBL/GenBank/DDBJ whole genome shotgun (WGS) entry which is preliminary data.</text>
</comment>
<gene>
    <name evidence="1" type="ORF">ACFFIA_16045</name>
</gene>
<dbReference type="Proteomes" id="UP001589867">
    <property type="component" value="Unassembled WGS sequence"/>
</dbReference>
<dbReference type="EMBL" id="JBHLUH010000026">
    <property type="protein sequence ID" value="MFC0529168.1"/>
    <property type="molecule type" value="Genomic_DNA"/>
</dbReference>
<sequence length="161" mass="17756">MDVNRGCSDVGTDRLSAAAGTRSCDGPVNGNPLLDRLDPRDGRRLLTLPGELVWATTWMTEANEIVSPRLGLPLPPVIDWPDPDEEPDGGAHRKGVHWKTVSLTAHPFVWLDDETTDADQRWVAVHHPRPALLQRVDPLVGLTNAAFAAVRQWLVQHDEIA</sequence>
<proteinExistence type="predicted"/>
<accession>A0ABV6M3S5</accession>
<evidence type="ECO:0000313" key="1">
    <source>
        <dbReference type="EMBL" id="MFC0529168.1"/>
    </source>
</evidence>
<evidence type="ECO:0000313" key="2">
    <source>
        <dbReference type="Proteomes" id="UP001589867"/>
    </source>
</evidence>
<organism evidence="1 2">
    <name type="scientific">Phytohabitans kaempferiae</name>
    <dbReference type="NCBI Taxonomy" id="1620943"/>
    <lineage>
        <taxon>Bacteria</taxon>
        <taxon>Bacillati</taxon>
        <taxon>Actinomycetota</taxon>
        <taxon>Actinomycetes</taxon>
        <taxon>Micromonosporales</taxon>
        <taxon>Micromonosporaceae</taxon>
    </lineage>
</organism>
<protein>
    <submittedName>
        <fullName evidence="1">Uncharacterized protein</fullName>
    </submittedName>
</protein>